<sequence length="284" mass="29829">MVPVAFEYHRASSVTDALSLMVQYGEDAKVIAGGHSMVPAMKLRLSTPTTVIDLGGIADLKHITDKGDHIAIGAMATHWMVESSDVIATKAPALRDAAASIGDVQVRNRGTIGGAMAHSDPAADYPGPILALDASIVIQGPSGQRVVSAKDYFVALWETAVQPDELLVEIRVPTTSMNANSCYEKFAQPASRYPYVGCAVAVDKSGGACSDVRVGFSGVGHVGFRDSNVEGALKGQALSAASIKAAAETATNGVDVLSDWSVSEDYRRAMSRVYARRALTKVGF</sequence>
<dbReference type="Proteomes" id="UP000226525">
    <property type="component" value="Unassembled WGS sequence"/>
</dbReference>
<protein>
    <submittedName>
        <fullName evidence="5">Carbon monoxide dehydrogenase</fullName>
    </submittedName>
</protein>
<evidence type="ECO:0000313" key="5">
    <source>
        <dbReference type="EMBL" id="MAH64221.1"/>
    </source>
</evidence>
<dbReference type="PROSITE" id="PS51387">
    <property type="entry name" value="FAD_PCMH"/>
    <property type="match status" value="1"/>
</dbReference>
<reference evidence="6" key="1">
    <citation type="submission" date="2017-09" db="EMBL/GenBank/DDBJ databases">
        <title>The Reconstruction of 2,631 Draft Metagenome-Assembled Genomes from the Global Oceans.</title>
        <authorList>
            <person name="Tully B.J."/>
            <person name="Graham E.D."/>
            <person name="Heidelberg J.F."/>
        </authorList>
    </citation>
    <scope>NUCLEOTIDE SEQUENCE [LARGE SCALE GENOMIC DNA]</scope>
</reference>
<dbReference type="InterPro" id="IPR016166">
    <property type="entry name" value="FAD-bd_PCMH"/>
</dbReference>
<organism evidence="5 6">
    <name type="scientific">SAR324 cluster bacterium</name>
    <dbReference type="NCBI Taxonomy" id="2024889"/>
    <lineage>
        <taxon>Bacteria</taxon>
        <taxon>Deltaproteobacteria</taxon>
        <taxon>SAR324 cluster</taxon>
    </lineage>
</organism>
<dbReference type="InterPro" id="IPR036318">
    <property type="entry name" value="FAD-bd_PCMH-like_sf"/>
</dbReference>
<dbReference type="SMART" id="SM01092">
    <property type="entry name" value="CO_deh_flav_C"/>
    <property type="match status" value="1"/>
</dbReference>
<dbReference type="GO" id="GO:0071949">
    <property type="term" value="F:FAD binding"/>
    <property type="evidence" value="ECO:0007669"/>
    <property type="project" value="InterPro"/>
</dbReference>
<dbReference type="Gene3D" id="3.30.43.10">
    <property type="entry name" value="Uridine Diphospho-n-acetylenolpyruvylglucosamine Reductase, domain 2"/>
    <property type="match status" value="1"/>
</dbReference>
<evidence type="ECO:0000259" key="4">
    <source>
        <dbReference type="PROSITE" id="PS51387"/>
    </source>
</evidence>
<comment type="caution">
    <text evidence="5">The sequence shown here is derived from an EMBL/GenBank/DDBJ whole genome shotgun (WGS) entry which is preliminary data.</text>
</comment>
<dbReference type="InterPro" id="IPR016167">
    <property type="entry name" value="FAD-bd_PCMH_sub1"/>
</dbReference>
<evidence type="ECO:0000256" key="1">
    <source>
        <dbReference type="ARBA" id="ARBA00022630"/>
    </source>
</evidence>
<dbReference type="InterPro" id="IPR051312">
    <property type="entry name" value="Diverse_Substr_Oxidored"/>
</dbReference>
<dbReference type="Pfam" id="PF00941">
    <property type="entry name" value="FAD_binding_5"/>
    <property type="match status" value="1"/>
</dbReference>
<dbReference type="InterPro" id="IPR002346">
    <property type="entry name" value="Mopterin_DH_FAD-bd"/>
</dbReference>
<dbReference type="GO" id="GO:0016491">
    <property type="term" value="F:oxidoreductase activity"/>
    <property type="evidence" value="ECO:0007669"/>
    <property type="project" value="UniProtKB-KW"/>
</dbReference>
<feature type="domain" description="FAD-binding PCMH-type" evidence="4">
    <location>
        <begin position="1"/>
        <end position="177"/>
    </location>
</feature>
<dbReference type="InterPro" id="IPR036683">
    <property type="entry name" value="CO_DH_flav_C_dom_sf"/>
</dbReference>
<dbReference type="Gene3D" id="3.30.390.50">
    <property type="entry name" value="CO dehydrogenase flavoprotein, C-terminal domain"/>
    <property type="match status" value="1"/>
</dbReference>
<name>A0A2D6YLY9_9DELT</name>
<keyword evidence="3" id="KW-0560">Oxidoreductase</keyword>
<dbReference type="SUPFAM" id="SSF56176">
    <property type="entry name" value="FAD-binding/transporter-associated domain-like"/>
    <property type="match status" value="1"/>
</dbReference>
<dbReference type="AlphaFoldDB" id="A0A2D6YLY9"/>
<dbReference type="PANTHER" id="PTHR42659">
    <property type="entry name" value="XANTHINE DEHYDROGENASE SUBUNIT C-RELATED"/>
    <property type="match status" value="1"/>
</dbReference>
<proteinExistence type="predicted"/>
<keyword evidence="1" id="KW-0285">Flavoprotein</keyword>
<gene>
    <name evidence="5" type="ORF">CMN54_12415</name>
</gene>
<evidence type="ECO:0000256" key="2">
    <source>
        <dbReference type="ARBA" id="ARBA00022827"/>
    </source>
</evidence>
<evidence type="ECO:0000256" key="3">
    <source>
        <dbReference type="ARBA" id="ARBA00023002"/>
    </source>
</evidence>
<dbReference type="Pfam" id="PF03450">
    <property type="entry name" value="CO_deh_flav_C"/>
    <property type="match status" value="1"/>
</dbReference>
<dbReference type="InterPro" id="IPR005107">
    <property type="entry name" value="CO_DH_flav_C"/>
</dbReference>
<evidence type="ECO:0000313" key="6">
    <source>
        <dbReference type="Proteomes" id="UP000226525"/>
    </source>
</evidence>
<dbReference type="FunFam" id="3.30.465.10:FF:000017">
    <property type="entry name" value="Xanthine dehydrogenase, FAD binding subunit"/>
    <property type="match status" value="1"/>
</dbReference>
<keyword evidence="2" id="KW-0274">FAD</keyword>
<dbReference type="EMBL" id="NZEX01000144">
    <property type="protein sequence ID" value="MAH64221.1"/>
    <property type="molecule type" value="Genomic_DNA"/>
</dbReference>
<accession>A0A2D6YLY9</accession>
<dbReference type="InterPro" id="IPR016169">
    <property type="entry name" value="FAD-bd_PCMH_sub2"/>
</dbReference>
<dbReference type="Gene3D" id="3.30.465.10">
    <property type="match status" value="1"/>
</dbReference>
<dbReference type="SUPFAM" id="SSF55447">
    <property type="entry name" value="CO dehydrogenase flavoprotein C-terminal domain-like"/>
    <property type="match status" value="1"/>
</dbReference>
<dbReference type="PANTHER" id="PTHR42659:SF2">
    <property type="entry name" value="XANTHINE DEHYDROGENASE SUBUNIT C-RELATED"/>
    <property type="match status" value="1"/>
</dbReference>